<accession>A0A8K0SKS5</accession>
<feature type="compositionally biased region" description="Basic residues" evidence="1">
    <location>
        <begin position="408"/>
        <end position="417"/>
    </location>
</feature>
<feature type="compositionally biased region" description="Gly residues" evidence="1">
    <location>
        <begin position="261"/>
        <end position="271"/>
    </location>
</feature>
<sequence>MARHASRGYSARIQAVVLSCALATAALCHDTVFETVEVTTTIYLDFASCETLCAGQSSNDEYLEDIATKAEQYVTLPSSKYREKYIIETKGPQCDVCDVAIFNPKPADINHIADVTQSGKPCPAEESFRPEYGIYGGAAIIFEPDNDLTNANLPGNYATAVGVPDNSTWSKVAIGTWEDDTKHTLLPINHNGGRIDKTIHKETMGEHTLRVAVPSPQQGEKLDKPMAISTSTFPTRSPPTLYPKPTMAGPLGAADVKGSIGRLGGSEGRSGLGRSSLSSSAGAHEGPAISVGVGGSTSDSPERPEGSNESSGLDSHGGREGSGDQDDPRDRQDPKGSHNLIGTTGSPGAGRDTRHKRSRKTPRSRRAPRTSRTPRVRRSNRSNRFRRAAKATRHKGAGRGTRPSRSSRSSRSRRSNRSNRSTRYTRGTRRARITGTTRTGRTPRARRAKR</sequence>
<evidence type="ECO:0000313" key="3">
    <source>
        <dbReference type="EMBL" id="KAH7316927.1"/>
    </source>
</evidence>
<reference evidence="3" key="1">
    <citation type="journal article" date="2021" name="Nat. Commun.">
        <title>Genetic determinants of endophytism in the Arabidopsis root mycobiome.</title>
        <authorList>
            <person name="Mesny F."/>
            <person name="Miyauchi S."/>
            <person name="Thiergart T."/>
            <person name="Pickel B."/>
            <person name="Atanasova L."/>
            <person name="Karlsson M."/>
            <person name="Huettel B."/>
            <person name="Barry K.W."/>
            <person name="Haridas S."/>
            <person name="Chen C."/>
            <person name="Bauer D."/>
            <person name="Andreopoulos W."/>
            <person name="Pangilinan J."/>
            <person name="LaButti K."/>
            <person name="Riley R."/>
            <person name="Lipzen A."/>
            <person name="Clum A."/>
            <person name="Drula E."/>
            <person name="Henrissat B."/>
            <person name="Kohler A."/>
            <person name="Grigoriev I.V."/>
            <person name="Martin F.M."/>
            <person name="Hacquard S."/>
        </authorList>
    </citation>
    <scope>NUCLEOTIDE SEQUENCE</scope>
    <source>
        <strain evidence="3">MPI-CAGE-CH-0235</strain>
    </source>
</reference>
<evidence type="ECO:0000313" key="4">
    <source>
        <dbReference type="Proteomes" id="UP000813444"/>
    </source>
</evidence>
<dbReference type="EMBL" id="JAGPNK010000008">
    <property type="protein sequence ID" value="KAH7316927.1"/>
    <property type="molecule type" value="Genomic_DNA"/>
</dbReference>
<feature type="compositionally biased region" description="Basic and acidic residues" evidence="1">
    <location>
        <begin position="316"/>
        <end position="336"/>
    </location>
</feature>
<protein>
    <submittedName>
        <fullName evidence="3">Uncharacterized protein</fullName>
    </submittedName>
</protein>
<feature type="signal peptide" evidence="2">
    <location>
        <begin position="1"/>
        <end position="28"/>
    </location>
</feature>
<feature type="compositionally biased region" description="Basic residues" evidence="1">
    <location>
        <begin position="441"/>
        <end position="450"/>
    </location>
</feature>
<evidence type="ECO:0000256" key="2">
    <source>
        <dbReference type="SAM" id="SignalP"/>
    </source>
</evidence>
<proteinExistence type="predicted"/>
<comment type="caution">
    <text evidence="3">The sequence shown here is derived from an EMBL/GenBank/DDBJ whole genome shotgun (WGS) entry which is preliminary data.</text>
</comment>
<feature type="compositionally biased region" description="Low complexity" evidence="1">
    <location>
        <begin position="272"/>
        <end position="282"/>
    </location>
</feature>
<keyword evidence="2" id="KW-0732">Signal</keyword>
<keyword evidence="4" id="KW-1185">Reference proteome</keyword>
<dbReference type="AlphaFoldDB" id="A0A8K0SKS5"/>
<feature type="region of interest" description="Disordered" evidence="1">
    <location>
        <begin position="215"/>
        <end position="450"/>
    </location>
</feature>
<evidence type="ECO:0000256" key="1">
    <source>
        <dbReference type="SAM" id="MobiDB-lite"/>
    </source>
</evidence>
<feature type="compositionally biased region" description="Basic residues" evidence="1">
    <location>
        <begin position="353"/>
        <end position="397"/>
    </location>
</feature>
<gene>
    <name evidence="3" type="ORF">B0I35DRAFT_265316</name>
</gene>
<feature type="chain" id="PRO_5035469604" evidence="2">
    <location>
        <begin position="29"/>
        <end position="450"/>
    </location>
</feature>
<organism evidence="3 4">
    <name type="scientific">Stachybotrys elegans</name>
    <dbReference type="NCBI Taxonomy" id="80388"/>
    <lineage>
        <taxon>Eukaryota</taxon>
        <taxon>Fungi</taxon>
        <taxon>Dikarya</taxon>
        <taxon>Ascomycota</taxon>
        <taxon>Pezizomycotina</taxon>
        <taxon>Sordariomycetes</taxon>
        <taxon>Hypocreomycetidae</taxon>
        <taxon>Hypocreales</taxon>
        <taxon>Stachybotryaceae</taxon>
        <taxon>Stachybotrys</taxon>
    </lineage>
</organism>
<name>A0A8K0SKS5_9HYPO</name>
<dbReference type="Proteomes" id="UP000813444">
    <property type="component" value="Unassembled WGS sequence"/>
</dbReference>